<protein>
    <submittedName>
        <fullName evidence="5">Aminotransferase class III-fold pyridoxal phosphate-dependent enzyme</fullName>
    </submittedName>
</protein>
<reference evidence="6" key="1">
    <citation type="submission" date="2023-05" db="EMBL/GenBank/DDBJ databases">
        <title>Sedimentitalea sp. nov. JM2-8.</title>
        <authorList>
            <person name="Huang J."/>
        </authorList>
    </citation>
    <scope>NUCLEOTIDE SEQUENCE [LARGE SCALE GENOMIC DNA]</scope>
    <source>
        <strain evidence="6">KHS03</strain>
    </source>
</reference>
<comment type="cofactor">
    <cofactor evidence="1">
        <name>pyridoxal 5'-phosphate</name>
        <dbReference type="ChEBI" id="CHEBI:597326"/>
    </cofactor>
</comment>
<dbReference type="RefSeq" id="WP_316779181.1">
    <property type="nucleotide sequence ID" value="NZ_JASMWN010000015.1"/>
</dbReference>
<dbReference type="GO" id="GO:0008483">
    <property type="term" value="F:transaminase activity"/>
    <property type="evidence" value="ECO:0007669"/>
    <property type="project" value="UniProtKB-KW"/>
</dbReference>
<name>A0ABU3VIQ9_9RHOB</name>
<dbReference type="Pfam" id="PF00202">
    <property type="entry name" value="Aminotran_3"/>
    <property type="match status" value="1"/>
</dbReference>
<dbReference type="Gene3D" id="3.90.1150.10">
    <property type="entry name" value="Aspartate Aminotransferase, domain 1"/>
    <property type="match status" value="1"/>
</dbReference>
<dbReference type="PIRSF" id="PIRSF000521">
    <property type="entry name" value="Transaminase_4ab_Lys_Orn"/>
    <property type="match status" value="1"/>
</dbReference>
<evidence type="ECO:0000256" key="4">
    <source>
        <dbReference type="RuleBase" id="RU003560"/>
    </source>
</evidence>
<evidence type="ECO:0000313" key="5">
    <source>
        <dbReference type="EMBL" id="MDU9005579.1"/>
    </source>
</evidence>
<keyword evidence="3 4" id="KW-0663">Pyridoxal phosphate</keyword>
<dbReference type="Gene3D" id="3.40.640.10">
    <property type="entry name" value="Type I PLP-dependent aspartate aminotransferase-like (Major domain)"/>
    <property type="match status" value="1"/>
</dbReference>
<dbReference type="PANTHER" id="PTHR43094:SF1">
    <property type="entry name" value="AMINOTRANSFERASE CLASS-III"/>
    <property type="match status" value="1"/>
</dbReference>
<proteinExistence type="inferred from homology"/>
<dbReference type="CDD" id="cd00610">
    <property type="entry name" value="OAT_like"/>
    <property type="match status" value="1"/>
</dbReference>
<dbReference type="Proteomes" id="UP001255416">
    <property type="component" value="Unassembled WGS sequence"/>
</dbReference>
<comment type="similarity">
    <text evidence="2 4">Belongs to the class-III pyridoxal-phosphate-dependent aminotransferase family.</text>
</comment>
<evidence type="ECO:0000256" key="1">
    <source>
        <dbReference type="ARBA" id="ARBA00001933"/>
    </source>
</evidence>
<comment type="caution">
    <text evidence="5">The sequence shown here is derived from an EMBL/GenBank/DDBJ whole genome shotgun (WGS) entry which is preliminary data.</text>
</comment>
<organism evidence="5 6">
    <name type="scientific">Sedimentitalea todarodis</name>
    <dbReference type="NCBI Taxonomy" id="1631240"/>
    <lineage>
        <taxon>Bacteria</taxon>
        <taxon>Pseudomonadati</taxon>
        <taxon>Pseudomonadota</taxon>
        <taxon>Alphaproteobacteria</taxon>
        <taxon>Rhodobacterales</taxon>
        <taxon>Paracoccaceae</taxon>
        <taxon>Sedimentitalea</taxon>
    </lineage>
</organism>
<evidence type="ECO:0000256" key="3">
    <source>
        <dbReference type="ARBA" id="ARBA00022898"/>
    </source>
</evidence>
<dbReference type="SUPFAM" id="SSF53383">
    <property type="entry name" value="PLP-dependent transferases"/>
    <property type="match status" value="1"/>
</dbReference>
<gene>
    <name evidence="5" type="ORF">QO231_17230</name>
</gene>
<evidence type="ECO:0000313" key="6">
    <source>
        <dbReference type="Proteomes" id="UP001255416"/>
    </source>
</evidence>
<keyword evidence="5" id="KW-0032">Aminotransferase</keyword>
<dbReference type="EMBL" id="JASMWN010000015">
    <property type="protein sequence ID" value="MDU9005579.1"/>
    <property type="molecule type" value="Genomic_DNA"/>
</dbReference>
<dbReference type="PROSITE" id="PS00600">
    <property type="entry name" value="AA_TRANSFER_CLASS_3"/>
    <property type="match status" value="1"/>
</dbReference>
<keyword evidence="5" id="KW-0808">Transferase</keyword>
<dbReference type="InterPro" id="IPR015422">
    <property type="entry name" value="PyrdxlP-dep_Trfase_small"/>
</dbReference>
<evidence type="ECO:0000256" key="2">
    <source>
        <dbReference type="ARBA" id="ARBA00008954"/>
    </source>
</evidence>
<dbReference type="InterPro" id="IPR005814">
    <property type="entry name" value="Aminotrans_3"/>
</dbReference>
<dbReference type="InterPro" id="IPR015424">
    <property type="entry name" value="PyrdxlP-dep_Trfase"/>
</dbReference>
<dbReference type="NCBIfam" id="NF005683">
    <property type="entry name" value="PRK07481.1"/>
    <property type="match status" value="1"/>
</dbReference>
<keyword evidence="6" id="KW-1185">Reference proteome</keyword>
<dbReference type="InterPro" id="IPR015421">
    <property type="entry name" value="PyrdxlP-dep_Trfase_major"/>
</dbReference>
<dbReference type="PANTHER" id="PTHR43094">
    <property type="entry name" value="AMINOTRANSFERASE"/>
    <property type="match status" value="1"/>
</dbReference>
<sequence>MKDSNFLKENNARMMWHPMTSPQDSIDNPPKIITGSSGVRVTDIDGHTVVDAVGGLWNVNLGYSCQPVKDAIADQLARLPYYSTFRGTSNDAAIELSYELNDFFAPDGMQRAFFTSGGSDSVESALRLARQYHKLRGEAGRTKFLSLKKGYHGTHIGAASVNGNANFRNAYEPLLSGCFHIPAPYTYRNPFNETDPEKLAHLCAAALEDEIAFQGANTIAAMIMEPILGAGGVIPPHKSFAPMVQEICNRNGILLITDEVITAYGRTGAWSGARLWGIQPDMMCTAKAITNGFFPFGAVMIGERLVDVFEGNSEAKIAHGYTYSGHPVGAAAALACLAETKRLNVVDNAAARGTQLFEGCTALQEKFDIIGDVRGGHGLMTAIEMVSDRATKKPIDGASAATVQEVAYQSGAMIRVSGPNIILSPSLVLTEQDAAAILSALDAGFAAL</sequence>
<accession>A0ABU3VIQ9</accession>
<dbReference type="InterPro" id="IPR049704">
    <property type="entry name" value="Aminotrans_3_PPA_site"/>
</dbReference>